<proteinExistence type="predicted"/>
<organism evidence="4 5">
    <name type="scientific">Lutibacter oricola</name>
    <dbReference type="NCBI Taxonomy" id="762486"/>
    <lineage>
        <taxon>Bacteria</taxon>
        <taxon>Pseudomonadati</taxon>
        <taxon>Bacteroidota</taxon>
        <taxon>Flavobacteriia</taxon>
        <taxon>Flavobacteriales</taxon>
        <taxon>Flavobacteriaceae</taxon>
        <taxon>Lutibacter</taxon>
    </lineage>
</organism>
<evidence type="ECO:0000313" key="4">
    <source>
        <dbReference type="EMBL" id="SDX29502.1"/>
    </source>
</evidence>
<dbReference type="Gene3D" id="2.60.120.1200">
    <property type="match status" value="1"/>
</dbReference>
<feature type="domain" description="Beta-porphyranase A C-terminal" evidence="2">
    <location>
        <begin position="505"/>
        <end position="598"/>
    </location>
</feature>
<dbReference type="SUPFAM" id="SSF51445">
    <property type="entry name" value="(Trans)glycosidases"/>
    <property type="match status" value="1"/>
</dbReference>
<dbReference type="AlphaFoldDB" id="A0A1H3AIG6"/>
<dbReference type="InterPro" id="IPR013780">
    <property type="entry name" value="Glyco_hydro_b"/>
</dbReference>
<dbReference type="InterPro" id="IPR041224">
    <property type="entry name" value="BPA_C"/>
</dbReference>
<dbReference type="Pfam" id="PF18040">
    <property type="entry name" value="BPA_C"/>
    <property type="match status" value="1"/>
</dbReference>
<dbReference type="Proteomes" id="UP000199595">
    <property type="component" value="Unassembled WGS sequence"/>
</dbReference>
<reference evidence="4 5" key="1">
    <citation type="submission" date="2016-10" db="EMBL/GenBank/DDBJ databases">
        <authorList>
            <person name="de Groot N.N."/>
        </authorList>
    </citation>
    <scope>NUCLEOTIDE SEQUENCE [LARGE SCALE GENOMIC DNA]</scope>
    <source>
        <strain evidence="4 5">DSM 24956</strain>
    </source>
</reference>
<sequence length="602" mass="69077">MKKHLVYIVLFVCVLSNAQNKVSVDFSTQKFIGDQSELSREKYFSMHGSYTDFALESESNYLFNKLGIEFGRTFGAAKPFRNKKSIEPTINNAKAFAKKNASHYVNSPLFKDYKTRDLIITDHPREAFQLNVDYEKVAAYNAEYIKNAYPVMPKYYEVINEPFVHTMDFVKSWDKSNMVITEMSKLYNEVGKKIHEEVPAIMVGGYCSAWPEVDMKDFDHWNTRMKKFMDIAGANMDFFSTHIYDGRNVTGNFTYRSGSNSEAILDLIEAYSYKKWGVVKPHLISEYGYTAKGMQGKPYSAASDGICLVSYNKILMSLLDKSDRLLKAVPFITGKATWFYNDTRNADGNPYPWVMLRKTKSGLYKYTHLKKFYELWKGVEGNRIDIASNNPDIQVHAFAKTNKVYVALNNIDTKEQKVALDFLNNSKNQIKNITLKRLYLTETNIPKLVFFTNQINISEIILKEGETVILEIDVDKVEFKKTIKEQNFYTKSYLQKIEANNELSFEIEDVKLASSGRTALKMGLGRKHELSKQPIITINGNKINVPNNWAGYDQKPRDAFFGVINIPFDYKYLKEGNNSVKITFPDGGGHVSSVILNVENYN</sequence>
<evidence type="ECO:0000313" key="5">
    <source>
        <dbReference type="Proteomes" id="UP000199595"/>
    </source>
</evidence>
<evidence type="ECO:0000259" key="2">
    <source>
        <dbReference type="Pfam" id="PF18040"/>
    </source>
</evidence>
<name>A0A1H3AIG6_9FLAO</name>
<accession>A0A1H3AIG6</accession>
<dbReference type="EMBL" id="FNNJ01000004">
    <property type="protein sequence ID" value="SDX29502.1"/>
    <property type="molecule type" value="Genomic_DNA"/>
</dbReference>
<dbReference type="Pfam" id="PF18206">
    <property type="entry name" value="Porphyrn_cat_1"/>
    <property type="match status" value="1"/>
</dbReference>
<dbReference type="RefSeq" id="WP_090122969.1">
    <property type="nucleotide sequence ID" value="NZ_FNNJ01000004.1"/>
</dbReference>
<gene>
    <name evidence="4" type="ORF">SAMN05444411_104137</name>
</gene>
<keyword evidence="5" id="KW-1185">Reference proteome</keyword>
<feature type="signal peptide" evidence="1">
    <location>
        <begin position="1"/>
        <end position="18"/>
    </location>
</feature>
<evidence type="ECO:0000259" key="3">
    <source>
        <dbReference type="Pfam" id="PF18206"/>
    </source>
</evidence>
<feature type="chain" id="PRO_5011592738" description="Beta-agarase" evidence="1">
    <location>
        <begin position="19"/>
        <end position="602"/>
    </location>
</feature>
<protein>
    <recommendedName>
        <fullName evidence="6">Beta-agarase</fullName>
    </recommendedName>
</protein>
<keyword evidence="1" id="KW-0732">Signal</keyword>
<feature type="domain" description="Porphyranase beta-sandwich" evidence="3">
    <location>
        <begin position="392"/>
        <end position="495"/>
    </location>
</feature>
<dbReference type="OrthoDB" id="974840at2"/>
<dbReference type="InterPro" id="IPR040527">
    <property type="entry name" value="Beta-sand_Porphyrn"/>
</dbReference>
<dbReference type="Gene3D" id="2.60.40.1180">
    <property type="entry name" value="Golgi alpha-mannosidase II"/>
    <property type="match status" value="1"/>
</dbReference>
<dbReference type="STRING" id="762486.SAMN05444411_104137"/>
<evidence type="ECO:0000256" key="1">
    <source>
        <dbReference type="SAM" id="SignalP"/>
    </source>
</evidence>
<dbReference type="InterPro" id="IPR017853">
    <property type="entry name" value="GH"/>
</dbReference>
<dbReference type="CDD" id="cd21510">
    <property type="entry name" value="agarase_cat"/>
    <property type="match status" value="1"/>
</dbReference>
<dbReference type="Gene3D" id="3.20.20.80">
    <property type="entry name" value="Glycosidases"/>
    <property type="match status" value="1"/>
</dbReference>
<evidence type="ECO:0008006" key="6">
    <source>
        <dbReference type="Google" id="ProtNLM"/>
    </source>
</evidence>